<comment type="pathway">
    <text evidence="1">Cofactor biosynthesis; ubiquinone biosynthesis [regulation].</text>
</comment>
<evidence type="ECO:0000256" key="2">
    <source>
        <dbReference type="ARBA" id="ARBA00009670"/>
    </source>
</evidence>
<feature type="domain" description="Protein kinase" evidence="14">
    <location>
        <begin position="122"/>
        <end position="524"/>
    </location>
</feature>
<keyword evidence="11 13" id="KW-1133">Transmembrane helix</keyword>
<evidence type="ECO:0000256" key="8">
    <source>
        <dbReference type="ARBA" id="ARBA00022741"/>
    </source>
</evidence>
<dbReference type="SUPFAM" id="SSF56112">
    <property type="entry name" value="Protein kinase-like (PK-like)"/>
    <property type="match status" value="1"/>
</dbReference>
<dbReference type="RefSeq" id="WP_146689395.1">
    <property type="nucleotide sequence ID" value="NZ_LT629750.1"/>
</dbReference>
<dbReference type="InterPro" id="IPR004147">
    <property type="entry name" value="ABC1_dom"/>
</dbReference>
<keyword evidence="4" id="KW-0997">Cell inner membrane</keyword>
<dbReference type="Proteomes" id="UP000243904">
    <property type="component" value="Chromosome I"/>
</dbReference>
<dbReference type="CDD" id="cd13972">
    <property type="entry name" value="UbiB"/>
    <property type="match status" value="1"/>
</dbReference>
<feature type="transmembrane region" description="Helical" evidence="13">
    <location>
        <begin position="502"/>
        <end position="521"/>
    </location>
</feature>
<keyword evidence="10" id="KW-0067">ATP-binding</keyword>
<keyword evidence="3" id="KW-1003">Cell membrane</keyword>
<evidence type="ECO:0000256" key="12">
    <source>
        <dbReference type="ARBA" id="ARBA00023136"/>
    </source>
</evidence>
<dbReference type="PANTHER" id="PTHR10566:SF113">
    <property type="entry name" value="PROTEIN ACTIVITY OF BC1 COMPLEX KINASE 7, CHLOROPLASTIC"/>
    <property type="match status" value="1"/>
</dbReference>
<reference evidence="16" key="1">
    <citation type="submission" date="2016-10" db="EMBL/GenBank/DDBJ databases">
        <authorList>
            <person name="Varghese N."/>
            <person name="Submissions S."/>
        </authorList>
    </citation>
    <scope>NUCLEOTIDE SEQUENCE [LARGE SCALE GENOMIC DNA]</scope>
    <source>
        <strain evidence="16">GAS369</strain>
    </source>
</reference>
<evidence type="ECO:0000256" key="7">
    <source>
        <dbReference type="ARBA" id="ARBA00022692"/>
    </source>
</evidence>
<keyword evidence="6" id="KW-0831">Ubiquinone biosynthesis</keyword>
<evidence type="ECO:0000256" key="4">
    <source>
        <dbReference type="ARBA" id="ARBA00022519"/>
    </source>
</evidence>
<dbReference type="Pfam" id="PF03109">
    <property type="entry name" value="ABC1"/>
    <property type="match status" value="1"/>
</dbReference>
<evidence type="ECO:0000256" key="3">
    <source>
        <dbReference type="ARBA" id="ARBA00022475"/>
    </source>
</evidence>
<name>A0A1H1Z9C1_9BRAD</name>
<dbReference type="GO" id="GO:0004672">
    <property type="term" value="F:protein kinase activity"/>
    <property type="evidence" value="ECO:0007669"/>
    <property type="project" value="InterPro"/>
</dbReference>
<evidence type="ECO:0000256" key="5">
    <source>
        <dbReference type="ARBA" id="ARBA00022679"/>
    </source>
</evidence>
<keyword evidence="8" id="KW-0547">Nucleotide-binding</keyword>
<proteinExistence type="inferred from homology"/>
<gene>
    <name evidence="15" type="ORF">SAMN05444158_5308</name>
</gene>
<dbReference type="AlphaFoldDB" id="A0A1H1Z9C1"/>
<dbReference type="PANTHER" id="PTHR10566">
    <property type="entry name" value="CHAPERONE-ACTIVITY OF BC1 COMPLEX CABC1 -RELATED"/>
    <property type="match status" value="1"/>
</dbReference>
<dbReference type="GO" id="GO:0005524">
    <property type="term" value="F:ATP binding"/>
    <property type="evidence" value="ECO:0007669"/>
    <property type="project" value="UniProtKB-KW"/>
</dbReference>
<dbReference type="InterPro" id="IPR045308">
    <property type="entry name" value="UbiB_bact"/>
</dbReference>
<dbReference type="InterPro" id="IPR050154">
    <property type="entry name" value="UbiB_kinase"/>
</dbReference>
<keyword evidence="7 13" id="KW-0812">Transmembrane</keyword>
<evidence type="ECO:0000256" key="1">
    <source>
        <dbReference type="ARBA" id="ARBA00005020"/>
    </source>
</evidence>
<comment type="similarity">
    <text evidence="2">Belongs to the protein kinase superfamily. ADCK protein kinase family.</text>
</comment>
<evidence type="ECO:0000259" key="14">
    <source>
        <dbReference type="PROSITE" id="PS50011"/>
    </source>
</evidence>
<dbReference type="GO" id="GO:0006744">
    <property type="term" value="P:ubiquinone biosynthetic process"/>
    <property type="evidence" value="ECO:0007669"/>
    <property type="project" value="UniProtKB-UniPathway"/>
</dbReference>
<protein>
    <submittedName>
        <fullName evidence="15">2-octaprenylphenol hydroxylase</fullName>
    </submittedName>
</protein>
<keyword evidence="16" id="KW-1185">Reference proteome</keyword>
<keyword evidence="9" id="KW-0418">Kinase</keyword>
<evidence type="ECO:0000256" key="11">
    <source>
        <dbReference type="ARBA" id="ARBA00022989"/>
    </source>
</evidence>
<evidence type="ECO:0000256" key="10">
    <source>
        <dbReference type="ARBA" id="ARBA00022840"/>
    </source>
</evidence>
<dbReference type="NCBIfam" id="TIGR01982">
    <property type="entry name" value="UbiB"/>
    <property type="match status" value="1"/>
</dbReference>
<evidence type="ECO:0000313" key="15">
    <source>
        <dbReference type="EMBL" id="SDT30425.1"/>
    </source>
</evidence>
<evidence type="ECO:0000313" key="16">
    <source>
        <dbReference type="Proteomes" id="UP000243904"/>
    </source>
</evidence>
<dbReference type="PROSITE" id="PS50011">
    <property type="entry name" value="PROTEIN_KINASE_DOM"/>
    <property type="match status" value="1"/>
</dbReference>
<dbReference type="UniPathway" id="UPA00232"/>
<evidence type="ECO:0000256" key="6">
    <source>
        <dbReference type="ARBA" id="ARBA00022688"/>
    </source>
</evidence>
<evidence type="ECO:0000256" key="13">
    <source>
        <dbReference type="SAM" id="Phobius"/>
    </source>
</evidence>
<dbReference type="InterPro" id="IPR011009">
    <property type="entry name" value="Kinase-like_dom_sf"/>
</dbReference>
<dbReference type="EMBL" id="LT629750">
    <property type="protein sequence ID" value="SDT30425.1"/>
    <property type="molecule type" value="Genomic_DNA"/>
</dbReference>
<keyword evidence="12 13" id="KW-0472">Membrane</keyword>
<organism evidence="15 16">
    <name type="scientific">Bradyrhizobium canariense</name>
    <dbReference type="NCBI Taxonomy" id="255045"/>
    <lineage>
        <taxon>Bacteria</taxon>
        <taxon>Pseudomonadati</taxon>
        <taxon>Pseudomonadota</taxon>
        <taxon>Alphaproteobacteria</taxon>
        <taxon>Hyphomicrobiales</taxon>
        <taxon>Nitrobacteraceae</taxon>
        <taxon>Bradyrhizobium</taxon>
    </lineage>
</organism>
<evidence type="ECO:0000256" key="9">
    <source>
        <dbReference type="ARBA" id="ARBA00022777"/>
    </source>
</evidence>
<keyword evidence="5" id="KW-0808">Transferase</keyword>
<dbReference type="InterPro" id="IPR000719">
    <property type="entry name" value="Prot_kinase_dom"/>
</dbReference>
<sequence length="524" mass="58040">MISAITHIARLARAGFVFAREGVFGVVDPSLVPPPGQLALQIARLIERPGAKSGPRLSRALTRLGPAYLKLGQFLATRPDVVGVVMARDLESLQDRLPPFSQAEAEAVIATSLERPVAQAFASLGPAVAAASIAQVHRGETERDGVRKAVAVKVLRPNVAARFRRDLADFFFVAHNAEAHSAEARRLRLIEVINTMSRSVAMEMDLRLEAAAMSEMAENTRDDPDFRVPQVDWDRTTHNVLTMEWIDGIALSDHAQLEQSHVDLRDLGRKVIQSFLRHALRDGFFHADMHPGNLFLDPAGRLVAVDFGIMGRLGMKERRFLAEILLGFITRDYRRVAEVHFEAGYVPGHHSVENFAQAIRAIGEPIHNRTAEEISMAKLLTLLLEVTGLFDMQTRPELILLQKTMVVVEGVARSFDPKLDMWKTADPVVREWIERNLGPIGRVQSAMYGAGEIGRVLTGLPAIVARSVAVLEQLETMTREGLALSPETIAAMARTEGRKNRWRTVALWIIAVTFIGILLAVRQM</sequence>
<dbReference type="InterPro" id="IPR010232">
    <property type="entry name" value="UbiB"/>
</dbReference>
<dbReference type="Gene3D" id="1.10.510.10">
    <property type="entry name" value="Transferase(Phosphotransferase) domain 1"/>
    <property type="match status" value="1"/>
</dbReference>
<accession>A0A1H1Z9C1</accession>